<protein>
    <submittedName>
        <fullName evidence="2">Antibiotic biosynthesis monooxygenase</fullName>
    </submittedName>
</protein>
<evidence type="ECO:0000259" key="1">
    <source>
        <dbReference type="PROSITE" id="PS51725"/>
    </source>
</evidence>
<dbReference type="Proteomes" id="UP000535589">
    <property type="component" value="Unassembled WGS sequence"/>
</dbReference>
<dbReference type="EMBL" id="JABAIK010000001">
    <property type="protein sequence ID" value="NLS11499.1"/>
    <property type="molecule type" value="Genomic_DNA"/>
</dbReference>
<organism evidence="2 3">
    <name type="scientific">Vibrio agarilyticus</name>
    <dbReference type="NCBI Taxonomy" id="2726741"/>
    <lineage>
        <taxon>Bacteria</taxon>
        <taxon>Pseudomonadati</taxon>
        <taxon>Pseudomonadota</taxon>
        <taxon>Gammaproteobacteria</taxon>
        <taxon>Vibrionales</taxon>
        <taxon>Vibrionaceae</taxon>
        <taxon>Vibrio</taxon>
    </lineage>
</organism>
<gene>
    <name evidence="2" type="ORF">HGP28_01175</name>
</gene>
<dbReference type="SUPFAM" id="SSF54909">
    <property type="entry name" value="Dimeric alpha+beta barrel"/>
    <property type="match status" value="1"/>
</dbReference>
<keyword evidence="3" id="KW-1185">Reference proteome</keyword>
<dbReference type="PANTHER" id="PTHR33336">
    <property type="entry name" value="QUINOL MONOOXYGENASE YGIN-RELATED"/>
    <property type="match status" value="1"/>
</dbReference>
<feature type="domain" description="ABM" evidence="1">
    <location>
        <begin position="5"/>
        <end position="95"/>
    </location>
</feature>
<proteinExistence type="predicted"/>
<sequence length="100" mass="11737">MEHTLYVMARFRCHTQHIESAKQTLKTLAFNTRTQEDGCISYIYLQDAQDPHIFTPYEIWHSPNAEAAHWKTPHLLKAVEELKDALDGEVTINRYHNIED</sequence>
<dbReference type="Gene3D" id="3.30.70.100">
    <property type="match status" value="1"/>
</dbReference>
<keyword evidence="2" id="KW-0560">Oxidoreductase</keyword>
<evidence type="ECO:0000313" key="3">
    <source>
        <dbReference type="Proteomes" id="UP000535589"/>
    </source>
</evidence>
<dbReference type="PANTHER" id="PTHR33336:SF15">
    <property type="entry name" value="ABM DOMAIN-CONTAINING PROTEIN"/>
    <property type="match status" value="1"/>
</dbReference>
<evidence type="ECO:0000313" key="2">
    <source>
        <dbReference type="EMBL" id="NLS11499.1"/>
    </source>
</evidence>
<dbReference type="Pfam" id="PF03992">
    <property type="entry name" value="ABM"/>
    <property type="match status" value="1"/>
</dbReference>
<dbReference type="GO" id="GO:0004497">
    <property type="term" value="F:monooxygenase activity"/>
    <property type="evidence" value="ECO:0007669"/>
    <property type="project" value="UniProtKB-KW"/>
</dbReference>
<dbReference type="RefSeq" id="WP_168834599.1">
    <property type="nucleotide sequence ID" value="NZ_JABAIK010000001.1"/>
</dbReference>
<dbReference type="InterPro" id="IPR007138">
    <property type="entry name" value="ABM_dom"/>
</dbReference>
<comment type="caution">
    <text evidence="2">The sequence shown here is derived from an EMBL/GenBank/DDBJ whole genome shotgun (WGS) entry which is preliminary data.</text>
</comment>
<reference evidence="2 3" key="1">
    <citation type="submission" date="2020-04" db="EMBL/GenBank/DDBJ databases">
        <title>Vibrio sp. SM6, a novel species isolated from seawater.</title>
        <authorList>
            <person name="Wang X."/>
        </authorList>
    </citation>
    <scope>NUCLEOTIDE SEQUENCE [LARGE SCALE GENOMIC DNA]</scope>
    <source>
        <strain evidence="2 3">SM6</strain>
    </source>
</reference>
<keyword evidence="2" id="KW-0503">Monooxygenase</keyword>
<accession>A0A7X8YFC5</accession>
<name>A0A7X8YFC5_9VIBR</name>
<dbReference type="PROSITE" id="PS51725">
    <property type="entry name" value="ABM"/>
    <property type="match status" value="1"/>
</dbReference>
<dbReference type="InterPro" id="IPR050744">
    <property type="entry name" value="AI-2_Isomerase_LsrG"/>
</dbReference>
<dbReference type="InterPro" id="IPR011008">
    <property type="entry name" value="Dimeric_a/b-barrel"/>
</dbReference>
<dbReference type="AlphaFoldDB" id="A0A7X8YFC5"/>